<comment type="caution">
    <text evidence="2">The sequence shown here is derived from an EMBL/GenBank/DDBJ whole genome shotgun (WGS) entry which is preliminary data.</text>
</comment>
<dbReference type="EMBL" id="JBEDUW010000002">
    <property type="protein sequence ID" value="KAK9944658.1"/>
    <property type="molecule type" value="Genomic_DNA"/>
</dbReference>
<protein>
    <submittedName>
        <fullName evidence="2">Uncharacterized protein</fullName>
    </submittedName>
</protein>
<sequence length="112" mass="12066">MDLTFSTVFSAPCSISCFAADASSTQITTDVVEFIKAHPPQALKPLQSSNHKHQIDLFPATSPPTSSFSSAQSPQRRRARISLTASHPPRQVPPPSCSPSHLLCRAGSLRCH</sequence>
<evidence type="ECO:0000313" key="2">
    <source>
        <dbReference type="EMBL" id="KAK9944658.1"/>
    </source>
</evidence>
<proteinExistence type="predicted"/>
<evidence type="ECO:0000313" key="3">
    <source>
        <dbReference type="Proteomes" id="UP001457282"/>
    </source>
</evidence>
<accession>A0AAW1Y750</accession>
<feature type="compositionally biased region" description="Low complexity" evidence="1">
    <location>
        <begin position="58"/>
        <end position="74"/>
    </location>
</feature>
<feature type="region of interest" description="Disordered" evidence="1">
    <location>
        <begin position="43"/>
        <end position="101"/>
    </location>
</feature>
<organism evidence="2 3">
    <name type="scientific">Rubus argutus</name>
    <name type="common">Southern blackberry</name>
    <dbReference type="NCBI Taxonomy" id="59490"/>
    <lineage>
        <taxon>Eukaryota</taxon>
        <taxon>Viridiplantae</taxon>
        <taxon>Streptophyta</taxon>
        <taxon>Embryophyta</taxon>
        <taxon>Tracheophyta</taxon>
        <taxon>Spermatophyta</taxon>
        <taxon>Magnoliopsida</taxon>
        <taxon>eudicotyledons</taxon>
        <taxon>Gunneridae</taxon>
        <taxon>Pentapetalae</taxon>
        <taxon>rosids</taxon>
        <taxon>fabids</taxon>
        <taxon>Rosales</taxon>
        <taxon>Rosaceae</taxon>
        <taxon>Rosoideae</taxon>
        <taxon>Rosoideae incertae sedis</taxon>
        <taxon>Rubus</taxon>
    </lineage>
</organism>
<gene>
    <name evidence="2" type="ORF">M0R45_010218</name>
</gene>
<evidence type="ECO:0000256" key="1">
    <source>
        <dbReference type="SAM" id="MobiDB-lite"/>
    </source>
</evidence>
<name>A0AAW1Y750_RUBAR</name>
<reference evidence="2 3" key="1">
    <citation type="journal article" date="2023" name="G3 (Bethesda)">
        <title>A chromosome-length genome assembly and annotation of blackberry (Rubus argutus, cv. 'Hillquist').</title>
        <authorList>
            <person name="Bruna T."/>
            <person name="Aryal R."/>
            <person name="Dudchenko O."/>
            <person name="Sargent D.J."/>
            <person name="Mead D."/>
            <person name="Buti M."/>
            <person name="Cavallini A."/>
            <person name="Hytonen T."/>
            <person name="Andres J."/>
            <person name="Pham M."/>
            <person name="Weisz D."/>
            <person name="Mascagni F."/>
            <person name="Usai G."/>
            <person name="Natali L."/>
            <person name="Bassil N."/>
            <person name="Fernandez G.E."/>
            <person name="Lomsadze A."/>
            <person name="Armour M."/>
            <person name="Olukolu B."/>
            <person name="Poorten T."/>
            <person name="Britton C."/>
            <person name="Davik J."/>
            <person name="Ashrafi H."/>
            <person name="Aiden E.L."/>
            <person name="Borodovsky M."/>
            <person name="Worthington M."/>
        </authorList>
    </citation>
    <scope>NUCLEOTIDE SEQUENCE [LARGE SCALE GENOMIC DNA]</scope>
    <source>
        <strain evidence="2">PI 553951</strain>
    </source>
</reference>
<dbReference type="AlphaFoldDB" id="A0AAW1Y750"/>
<dbReference type="Proteomes" id="UP001457282">
    <property type="component" value="Unassembled WGS sequence"/>
</dbReference>
<keyword evidence="3" id="KW-1185">Reference proteome</keyword>